<reference evidence="8 9" key="1">
    <citation type="submission" date="2019-07" db="EMBL/GenBank/DDBJ databases">
        <title>Rufibacter sp. nov., isolated from lake sediment.</title>
        <authorList>
            <person name="Qu J.-H."/>
        </authorList>
    </citation>
    <scope>NUCLEOTIDE SEQUENCE [LARGE SCALE GENOMIC DNA]</scope>
    <source>
        <strain evidence="8 9">NBS58-1</strain>
    </source>
</reference>
<dbReference type="Gene3D" id="3.20.20.80">
    <property type="entry name" value="Glycosidases"/>
    <property type="match status" value="1"/>
</dbReference>
<dbReference type="InterPro" id="IPR033452">
    <property type="entry name" value="GH30_C"/>
</dbReference>
<dbReference type="EMBL" id="VKKY01000001">
    <property type="protein sequence ID" value="KAA3440206.1"/>
    <property type="molecule type" value="Genomic_DNA"/>
</dbReference>
<evidence type="ECO:0000313" key="9">
    <source>
        <dbReference type="Proteomes" id="UP000324133"/>
    </source>
</evidence>
<dbReference type="OrthoDB" id="9806701at2"/>
<comment type="caution">
    <text evidence="8">The sequence shown here is derived from an EMBL/GenBank/DDBJ whole genome shotgun (WGS) entry which is preliminary data.</text>
</comment>
<dbReference type="Pfam" id="PF17189">
    <property type="entry name" value="Glyco_hydro_30C"/>
    <property type="match status" value="1"/>
</dbReference>
<dbReference type="Gene3D" id="2.60.40.1180">
    <property type="entry name" value="Golgi alpha-mannosidase II"/>
    <property type="match status" value="1"/>
</dbReference>
<evidence type="ECO:0000256" key="5">
    <source>
        <dbReference type="SAM" id="SignalP"/>
    </source>
</evidence>
<dbReference type="PANTHER" id="PTHR11069:SF23">
    <property type="entry name" value="LYSOSOMAL ACID GLUCOSYLCERAMIDASE"/>
    <property type="match status" value="1"/>
</dbReference>
<evidence type="ECO:0000256" key="3">
    <source>
        <dbReference type="ARBA" id="ARBA00022801"/>
    </source>
</evidence>
<dbReference type="GO" id="GO:0006680">
    <property type="term" value="P:glucosylceramide catabolic process"/>
    <property type="evidence" value="ECO:0007669"/>
    <property type="project" value="TreeGrafter"/>
</dbReference>
<dbReference type="GO" id="GO:0016020">
    <property type="term" value="C:membrane"/>
    <property type="evidence" value="ECO:0007669"/>
    <property type="project" value="GOC"/>
</dbReference>
<dbReference type="PANTHER" id="PTHR11069">
    <property type="entry name" value="GLUCOSYLCERAMIDASE"/>
    <property type="match status" value="1"/>
</dbReference>
<evidence type="ECO:0000256" key="2">
    <source>
        <dbReference type="ARBA" id="ARBA00022729"/>
    </source>
</evidence>
<dbReference type="InterPro" id="IPR013780">
    <property type="entry name" value="Glyco_hydro_b"/>
</dbReference>
<dbReference type="PROSITE" id="PS51257">
    <property type="entry name" value="PROKAR_LIPOPROTEIN"/>
    <property type="match status" value="1"/>
</dbReference>
<dbReference type="AlphaFoldDB" id="A0A5B6TJQ5"/>
<evidence type="ECO:0000256" key="1">
    <source>
        <dbReference type="ARBA" id="ARBA00005382"/>
    </source>
</evidence>
<keyword evidence="2 5" id="KW-0732">Signal</keyword>
<dbReference type="Proteomes" id="UP000324133">
    <property type="component" value="Unassembled WGS sequence"/>
</dbReference>
<dbReference type="PRINTS" id="PR00843">
    <property type="entry name" value="GLHYDRLASE30"/>
</dbReference>
<gene>
    <name evidence="8" type="ORF">FOA19_05960</name>
</gene>
<dbReference type="Pfam" id="PF02055">
    <property type="entry name" value="Glyco_hydro_30"/>
    <property type="match status" value="1"/>
</dbReference>
<feature type="domain" description="Glycosyl hydrolase family 30 TIM-barrel" evidence="6">
    <location>
        <begin position="90"/>
        <end position="427"/>
    </location>
</feature>
<dbReference type="SUPFAM" id="SSF51445">
    <property type="entry name" value="(Trans)glycosidases"/>
    <property type="match status" value="1"/>
</dbReference>
<keyword evidence="3 4" id="KW-0378">Hydrolase</keyword>
<feature type="chain" id="PRO_5022702647" evidence="5">
    <location>
        <begin position="21"/>
        <end position="492"/>
    </location>
</feature>
<dbReference type="InterPro" id="IPR001139">
    <property type="entry name" value="Glyco_hydro_30"/>
</dbReference>
<sequence length="492" mass="55551">MKKIQSLASLTLLAAGVAFSCSQVKTSQSKTSNNTFKVDNRSVTVYTTAKDTDLRLSQNGTARFQDFGQPMETQVCVFVDPSKTFQTMVGIGGAITDATAETVAKLPKDKQQEILKAYYDPTDGIGYTLGRTTIHSSDFSSGSYTYVEDNDKELKTFSVKHDEQYRIPFIKQAIQAAGGKLTMYVSPWSPPAWMKDTKTMLRGGKLLPEYRQNWANYYIKFINSYEQAGIPIWGLSVQNEPMAKQTWESCIFTGEEERDFIKEYLGPTLHKSGMKDKKLIAWDHNRDLIYQRASTVLNDPEAAKYVWGIGYHWYETWTGSDMLFDNLRKVKETFPETNLIFTEGCIEKFDFNRINDWALGERYGYSMVNDFNAGTAAWTDWNMVLDEKGGPNHVGNFCFAPIHADTRNGKVLYTNSYYYLGHFSKFVKPGAKRIISSSNRDALQTTAFLNPDGKVAVIVLNTTDKPLDYKLWINGKAADAKSLPHSIATLVL</sequence>
<dbReference type="InterPro" id="IPR033453">
    <property type="entry name" value="Glyco_hydro_30_TIM-barrel"/>
</dbReference>
<keyword evidence="9" id="KW-1185">Reference proteome</keyword>
<evidence type="ECO:0000259" key="6">
    <source>
        <dbReference type="Pfam" id="PF02055"/>
    </source>
</evidence>
<dbReference type="GO" id="GO:0004348">
    <property type="term" value="F:glucosylceramidase activity"/>
    <property type="evidence" value="ECO:0007669"/>
    <property type="project" value="InterPro"/>
</dbReference>
<keyword evidence="4" id="KW-0326">Glycosidase</keyword>
<protein>
    <submittedName>
        <fullName evidence="8">Glycosyl hydrolase</fullName>
    </submittedName>
</protein>
<organism evidence="8 9">
    <name type="scientific">Rufibacter hautae</name>
    <dbReference type="NCBI Taxonomy" id="2595005"/>
    <lineage>
        <taxon>Bacteria</taxon>
        <taxon>Pseudomonadati</taxon>
        <taxon>Bacteroidota</taxon>
        <taxon>Cytophagia</taxon>
        <taxon>Cytophagales</taxon>
        <taxon>Hymenobacteraceae</taxon>
        <taxon>Rufibacter</taxon>
    </lineage>
</organism>
<feature type="domain" description="Glycosyl hydrolase family 30 beta sandwich" evidence="7">
    <location>
        <begin position="430"/>
        <end position="490"/>
    </location>
</feature>
<evidence type="ECO:0000259" key="7">
    <source>
        <dbReference type="Pfam" id="PF17189"/>
    </source>
</evidence>
<evidence type="ECO:0000313" key="8">
    <source>
        <dbReference type="EMBL" id="KAA3440206.1"/>
    </source>
</evidence>
<dbReference type="InterPro" id="IPR017853">
    <property type="entry name" value="GH"/>
</dbReference>
<feature type="signal peptide" evidence="5">
    <location>
        <begin position="1"/>
        <end position="20"/>
    </location>
</feature>
<proteinExistence type="inferred from homology"/>
<dbReference type="RefSeq" id="WP_149089843.1">
    <property type="nucleotide sequence ID" value="NZ_VKKY01000001.1"/>
</dbReference>
<accession>A0A5B6TJQ5</accession>
<comment type="similarity">
    <text evidence="1 4">Belongs to the glycosyl hydrolase 30 family.</text>
</comment>
<name>A0A5B6TJQ5_9BACT</name>
<evidence type="ECO:0000256" key="4">
    <source>
        <dbReference type="RuleBase" id="RU361188"/>
    </source>
</evidence>